<dbReference type="PANTHER" id="PTHR11735:SF11">
    <property type="entry name" value="TRNA THREONYLCARBAMOYLADENOSINE BIOSYNTHESIS PROTEIN TSAB"/>
    <property type="match status" value="1"/>
</dbReference>
<dbReference type="InterPro" id="IPR000905">
    <property type="entry name" value="Gcp-like_dom"/>
</dbReference>
<dbReference type="SUPFAM" id="SSF53067">
    <property type="entry name" value="Actin-like ATPase domain"/>
    <property type="match status" value="2"/>
</dbReference>
<dbReference type="CDD" id="cd24032">
    <property type="entry name" value="ASKHA_NBD_TsaB"/>
    <property type="match status" value="1"/>
</dbReference>
<protein>
    <recommendedName>
        <fullName evidence="1">Gcp-like domain-containing protein</fullName>
    </recommendedName>
</protein>
<dbReference type="InterPro" id="IPR022496">
    <property type="entry name" value="T6A_TsaB"/>
</dbReference>
<accession>X1IM01</accession>
<proteinExistence type="predicted"/>
<dbReference type="PANTHER" id="PTHR11735">
    <property type="entry name" value="TRNA N6-ADENOSINE THREONYLCARBAMOYLTRANSFERASE"/>
    <property type="match status" value="1"/>
</dbReference>
<comment type="caution">
    <text evidence="2">The sequence shown here is derived from an EMBL/GenBank/DDBJ whole genome shotgun (WGS) entry which is preliminary data.</text>
</comment>
<dbReference type="GO" id="GO:0005829">
    <property type="term" value="C:cytosol"/>
    <property type="evidence" value="ECO:0007669"/>
    <property type="project" value="TreeGrafter"/>
</dbReference>
<evidence type="ECO:0000259" key="1">
    <source>
        <dbReference type="Pfam" id="PF00814"/>
    </source>
</evidence>
<reference evidence="2" key="1">
    <citation type="journal article" date="2014" name="Front. Microbiol.">
        <title>High frequency of phylogenetically diverse reductive dehalogenase-homologous genes in deep subseafloor sedimentary metagenomes.</title>
        <authorList>
            <person name="Kawai M."/>
            <person name="Futagami T."/>
            <person name="Toyoda A."/>
            <person name="Takaki Y."/>
            <person name="Nishi S."/>
            <person name="Hori S."/>
            <person name="Arai W."/>
            <person name="Tsubouchi T."/>
            <person name="Morono Y."/>
            <person name="Uchiyama I."/>
            <person name="Ito T."/>
            <person name="Fujiyama A."/>
            <person name="Inagaki F."/>
            <person name="Takami H."/>
        </authorList>
    </citation>
    <scope>NUCLEOTIDE SEQUENCE</scope>
    <source>
        <strain evidence="2">Expedition CK06-06</strain>
    </source>
</reference>
<dbReference type="EMBL" id="BARU01017286">
    <property type="protein sequence ID" value="GAH58578.1"/>
    <property type="molecule type" value="Genomic_DNA"/>
</dbReference>
<organism evidence="2">
    <name type="scientific">marine sediment metagenome</name>
    <dbReference type="NCBI Taxonomy" id="412755"/>
    <lineage>
        <taxon>unclassified sequences</taxon>
        <taxon>metagenomes</taxon>
        <taxon>ecological metagenomes</taxon>
    </lineage>
</organism>
<dbReference type="Gene3D" id="3.30.420.40">
    <property type="match status" value="2"/>
</dbReference>
<feature type="domain" description="Gcp-like" evidence="1">
    <location>
        <begin position="33"/>
        <end position="201"/>
    </location>
</feature>
<name>X1IM01_9ZZZZ</name>
<dbReference type="AlphaFoldDB" id="X1IM01"/>
<dbReference type="GO" id="GO:0002949">
    <property type="term" value="P:tRNA threonylcarbamoyladenosine modification"/>
    <property type="evidence" value="ECO:0007669"/>
    <property type="project" value="InterPro"/>
</dbReference>
<dbReference type="InterPro" id="IPR043129">
    <property type="entry name" value="ATPase_NBD"/>
</dbReference>
<sequence>MRILGIETSTMTGSVALIDEERLIAEYTLNLRETHTSRLMPTIDRVLKDASFTIKDLDGIAVSSGPGSFTGLRIGIATAKGLAQGLDIPVVGIPTLDGLAFQLFNCKDLVSPILDARKGEVYYALYKNGKRLTKYMACEPGKLLKKIGLRVKGQGLRVIFLGDGVEVYGDLIKRRLGRKAVFAPKTRRLPSAASIAELGLKRLKRN</sequence>
<dbReference type="Pfam" id="PF00814">
    <property type="entry name" value="TsaD"/>
    <property type="match status" value="1"/>
</dbReference>
<feature type="non-terminal residue" evidence="2">
    <location>
        <position position="206"/>
    </location>
</feature>
<gene>
    <name evidence="2" type="ORF">S03H2_28688</name>
</gene>
<dbReference type="NCBIfam" id="TIGR03725">
    <property type="entry name" value="T6A_YeaZ"/>
    <property type="match status" value="1"/>
</dbReference>
<evidence type="ECO:0000313" key="2">
    <source>
        <dbReference type="EMBL" id="GAH58578.1"/>
    </source>
</evidence>